<keyword evidence="2" id="KW-1185">Reference proteome</keyword>
<accession>A4BSQ1</accession>
<reference evidence="1 2" key="1">
    <citation type="submission" date="2006-02" db="EMBL/GenBank/DDBJ databases">
        <authorList>
            <person name="Waterbury J."/>
            <person name="Ferriera S."/>
            <person name="Johnson J."/>
            <person name="Kravitz S."/>
            <person name="Halpern A."/>
            <person name="Remington K."/>
            <person name="Beeson K."/>
            <person name="Tran B."/>
            <person name="Rogers Y.-H."/>
            <person name="Friedman R."/>
            <person name="Venter J.C."/>
        </authorList>
    </citation>
    <scope>NUCLEOTIDE SEQUENCE [LARGE SCALE GENOMIC DNA]</scope>
    <source>
        <strain evidence="1 2">Nb-231</strain>
    </source>
</reference>
<organism evidence="1 2">
    <name type="scientific">Nitrococcus mobilis Nb-231</name>
    <dbReference type="NCBI Taxonomy" id="314278"/>
    <lineage>
        <taxon>Bacteria</taxon>
        <taxon>Pseudomonadati</taxon>
        <taxon>Pseudomonadota</taxon>
        <taxon>Gammaproteobacteria</taxon>
        <taxon>Chromatiales</taxon>
        <taxon>Ectothiorhodospiraceae</taxon>
        <taxon>Nitrococcus</taxon>
    </lineage>
</organism>
<name>A4BSQ1_9GAMM</name>
<dbReference type="HOGENOM" id="CLU_200481_0_0_6"/>
<dbReference type="AlphaFoldDB" id="A4BSQ1"/>
<dbReference type="STRING" id="314278.NB231_08690"/>
<evidence type="ECO:0000313" key="2">
    <source>
        <dbReference type="Proteomes" id="UP000003374"/>
    </source>
</evidence>
<proteinExistence type="predicted"/>
<dbReference type="Proteomes" id="UP000003374">
    <property type="component" value="Unassembled WGS sequence"/>
</dbReference>
<sequence length="74" mass="7760">MGVATMDELIALVAEKTGLSPELSQTAAETVLDFLKARLPEPLPRQIDAALGNSGTSSGEDAANKMVRSLFGKE</sequence>
<gene>
    <name evidence="1" type="ORF">NB231_08690</name>
</gene>
<comment type="caution">
    <text evidence="1">The sequence shown here is derived from an EMBL/GenBank/DDBJ whole genome shotgun (WGS) entry which is preliminary data.</text>
</comment>
<evidence type="ECO:0008006" key="3">
    <source>
        <dbReference type="Google" id="ProtNLM"/>
    </source>
</evidence>
<dbReference type="EMBL" id="AAOF01000010">
    <property type="protein sequence ID" value="EAR21321.1"/>
    <property type="molecule type" value="Genomic_DNA"/>
</dbReference>
<protein>
    <recommendedName>
        <fullName evidence="3">DUF2267 domain-containing protein</fullName>
    </recommendedName>
</protein>
<evidence type="ECO:0000313" key="1">
    <source>
        <dbReference type="EMBL" id="EAR21321.1"/>
    </source>
</evidence>